<evidence type="ECO:0000256" key="1">
    <source>
        <dbReference type="SAM" id="Phobius"/>
    </source>
</evidence>
<dbReference type="InterPro" id="IPR019426">
    <property type="entry name" value="7TM_GPCR_serpentine_rcpt_Srv"/>
</dbReference>
<reference evidence="2" key="1">
    <citation type="submission" date="2023-10" db="EMBL/GenBank/DDBJ databases">
        <title>Genome assembly of Pristionchus species.</title>
        <authorList>
            <person name="Yoshida K."/>
            <person name="Sommer R.J."/>
        </authorList>
    </citation>
    <scope>NUCLEOTIDE SEQUENCE</scope>
    <source>
        <strain evidence="2">RS0144</strain>
    </source>
</reference>
<feature type="transmembrane region" description="Helical" evidence="1">
    <location>
        <begin position="95"/>
        <end position="118"/>
    </location>
</feature>
<comment type="caution">
    <text evidence="2">The sequence shown here is derived from an EMBL/GenBank/DDBJ whole genome shotgun (WGS) entry which is preliminary data.</text>
</comment>
<dbReference type="EMBL" id="BTSX01000005">
    <property type="protein sequence ID" value="GMS98486.1"/>
    <property type="molecule type" value="Genomic_DNA"/>
</dbReference>
<sequence>FIPCCWLGEIGVALFFGLRAIQHEGFLMRYYTCERFPWTVDTPAIHSFWNEALILALSNCLCLIALYSVVVWKFRAKLTHTMRNKSEAAEDRRAFSLLCIAVMVVGFEVGLFSLYLMICLTFQTVYTLFYWYFFDDINSQVTFSQMQLFNEYYLREISA</sequence>
<keyword evidence="1" id="KW-0472">Membrane</keyword>
<name>A0AAV5TW38_9BILA</name>
<dbReference type="PANTHER" id="PTHR31748">
    <property type="entry name" value="SERPENTINE RECEPTOR, CLASS V"/>
    <property type="match status" value="1"/>
</dbReference>
<dbReference type="PANTHER" id="PTHR31748:SF1">
    <property type="entry name" value="SERPENTINE RECEPTOR, CLASS V"/>
    <property type="match status" value="1"/>
</dbReference>
<keyword evidence="1" id="KW-0812">Transmembrane</keyword>
<accession>A0AAV5TW38</accession>
<proteinExistence type="predicted"/>
<gene>
    <name evidence="2" type="ORF">PENTCL1PPCAC_20661</name>
</gene>
<feature type="non-terminal residue" evidence="2">
    <location>
        <position position="1"/>
    </location>
</feature>
<keyword evidence="1" id="KW-1133">Transmembrane helix</keyword>
<dbReference type="Proteomes" id="UP001432027">
    <property type="component" value="Unassembled WGS sequence"/>
</dbReference>
<dbReference type="AlphaFoldDB" id="A0AAV5TW38"/>
<feature type="transmembrane region" description="Helical" evidence="1">
    <location>
        <begin position="52"/>
        <end position="74"/>
    </location>
</feature>
<keyword evidence="3" id="KW-1185">Reference proteome</keyword>
<evidence type="ECO:0000313" key="3">
    <source>
        <dbReference type="Proteomes" id="UP001432027"/>
    </source>
</evidence>
<evidence type="ECO:0000313" key="2">
    <source>
        <dbReference type="EMBL" id="GMS98486.1"/>
    </source>
</evidence>
<organism evidence="2 3">
    <name type="scientific">Pristionchus entomophagus</name>
    <dbReference type="NCBI Taxonomy" id="358040"/>
    <lineage>
        <taxon>Eukaryota</taxon>
        <taxon>Metazoa</taxon>
        <taxon>Ecdysozoa</taxon>
        <taxon>Nematoda</taxon>
        <taxon>Chromadorea</taxon>
        <taxon>Rhabditida</taxon>
        <taxon>Rhabditina</taxon>
        <taxon>Diplogasteromorpha</taxon>
        <taxon>Diplogasteroidea</taxon>
        <taxon>Neodiplogasteridae</taxon>
        <taxon>Pristionchus</taxon>
    </lineage>
</organism>
<protein>
    <recommendedName>
        <fullName evidence="4">G protein-coupled receptor</fullName>
    </recommendedName>
</protein>
<dbReference type="Pfam" id="PF10323">
    <property type="entry name" value="7TM_GPCR_Srv"/>
    <property type="match status" value="1"/>
</dbReference>
<evidence type="ECO:0008006" key="4">
    <source>
        <dbReference type="Google" id="ProtNLM"/>
    </source>
</evidence>